<proteinExistence type="predicted"/>
<accession>A0A160VJ05</accession>
<keyword evidence="1" id="KW-0472">Membrane</keyword>
<dbReference type="AlphaFoldDB" id="A0A160VJ05"/>
<feature type="transmembrane region" description="Helical" evidence="1">
    <location>
        <begin position="7"/>
        <end position="25"/>
    </location>
</feature>
<keyword evidence="1" id="KW-0812">Transmembrane</keyword>
<keyword evidence="1" id="KW-1133">Transmembrane helix</keyword>
<evidence type="ECO:0000313" key="2">
    <source>
        <dbReference type="EMBL" id="CUV09164.1"/>
    </source>
</evidence>
<evidence type="ECO:0000256" key="1">
    <source>
        <dbReference type="SAM" id="Phobius"/>
    </source>
</evidence>
<protein>
    <submittedName>
        <fullName evidence="2">Uncharacterized protein</fullName>
    </submittedName>
</protein>
<reference evidence="2" key="1">
    <citation type="submission" date="2015-10" db="EMBL/GenBank/DDBJ databases">
        <authorList>
            <person name="Gilbert D.G."/>
        </authorList>
    </citation>
    <scope>NUCLEOTIDE SEQUENCE</scope>
</reference>
<sequence>MEKYIKIIIIVLIVGFLSLSMQLWYQARAISELREDVETMKVKVEAVRELLFRIGSA</sequence>
<dbReference type="EMBL" id="FAXC01000192">
    <property type="protein sequence ID" value="CUV09164.1"/>
    <property type="molecule type" value="Genomic_DNA"/>
</dbReference>
<name>A0A160VJ05_9ZZZZ</name>
<organism evidence="2">
    <name type="scientific">hydrothermal vent metagenome</name>
    <dbReference type="NCBI Taxonomy" id="652676"/>
    <lineage>
        <taxon>unclassified sequences</taxon>
        <taxon>metagenomes</taxon>
        <taxon>ecological metagenomes</taxon>
    </lineage>
</organism>
<gene>
    <name evidence="2" type="ORF">MGWOODY_Mmi1864</name>
</gene>